<evidence type="ECO:0000313" key="4">
    <source>
        <dbReference type="Proteomes" id="UP000051494"/>
    </source>
</evidence>
<gene>
    <name evidence="3" type="ORF">CC99x_004015</name>
    <name evidence="2" type="ORF">CC99x_02111</name>
</gene>
<reference evidence="2" key="1">
    <citation type="submission" date="2015-09" db="EMBL/GenBank/DDBJ databases">
        <title>Draft Genome Sequences of Two Novel Amoeba-resistant Intranuclear Bacteria, Candidatus Berkiella cookevillensis and Candidatus Berkiella aquae.</title>
        <authorList>
            <person name="Mehari Y.T."/>
            <person name="Arivett B.A."/>
            <person name="Farone A.L."/>
            <person name="Gunderson J.H."/>
            <person name="Farone M.B."/>
        </authorList>
    </citation>
    <scope>NUCLEOTIDE SEQUENCE [LARGE SCALE GENOMIC DNA]</scope>
    <source>
        <strain evidence="2">CC99</strain>
    </source>
</reference>
<feature type="transmembrane region" description="Helical" evidence="1">
    <location>
        <begin position="1219"/>
        <end position="1243"/>
    </location>
</feature>
<feature type="transmembrane region" description="Helical" evidence="1">
    <location>
        <begin position="673"/>
        <end position="699"/>
    </location>
</feature>
<dbReference type="Proteomes" id="UP000051494">
    <property type="component" value="Unassembled WGS sequence"/>
</dbReference>
<comment type="caution">
    <text evidence="2">The sequence shown here is derived from an EMBL/GenBank/DDBJ whole genome shotgun (WGS) entry which is preliminary data.</text>
</comment>
<feature type="transmembrane region" description="Helical" evidence="1">
    <location>
        <begin position="542"/>
        <end position="559"/>
    </location>
</feature>
<feature type="transmembrane region" description="Helical" evidence="1">
    <location>
        <begin position="1264"/>
        <end position="1286"/>
    </location>
</feature>
<feature type="transmembrane region" description="Helical" evidence="1">
    <location>
        <begin position="512"/>
        <end position="530"/>
    </location>
</feature>
<feature type="transmembrane region" description="Helical" evidence="1">
    <location>
        <begin position="719"/>
        <end position="742"/>
    </location>
</feature>
<keyword evidence="4" id="KW-1185">Reference proteome</keyword>
<keyword evidence="1" id="KW-0812">Transmembrane</keyword>
<sequence length="1375" mass="156187">MFNWVKGFLIIFTCFFQVIAWSQDVIPDELKPWTNWVLKGYEDRVCPRPFNQDNKFLCDWPAELQLNIVQTQADFVQKGILYQDGWLMLPGERQYWPNDVKLSNQLLSIVEMNGRPFVYLQKGAYQIEGKFNFNEAPERLAIPQSIALVHLSLNQNKMTTIDRDNAGYLWLKRASIEKAAKEETDSLSIQVYRKLRDTIPQENLSLLRIKVTGKEREELIGPVISDQMLPINISTSLPARLEENGQLRLQVRPGTWDIYINSRYLHQSNHFEYTAAGQYWPTEEIWSFEAKPEFRQVEVKDAISIDPSQTAMPREWRQYPSYLMKQDLSLSLEEKQRGKISERGENLQLTREAWLDFDGKGMTFRDQLSGVIEENWRLSLLPPLQLGRVTINGEDQLITTLPDNQQPGVEIRNGYLDLSAISRLASRTQQMPAIGWHRDINQLKTILHLPPGWKLWNVMGVDKVNNAWLRNWNLLDLFLVLLIGLSVFKLLGLRWGLFALLTLILTYQEPSAPVYSWLAVLAGLGVLRVIPEGAAMLWVKGYTVFFLFVLMIIAIPFIATQLQTAIYPQLNPPDTWVQPQSDRSKALVMEGMAADSSNMAGGALSDAREIMSAPMQAMKSTAESVLPKVRQEAMKTYDPNAKIQTGPGVPNWAWQRIEMSWQGPVTRDQTIRLWIMPAWIVSIMKFIQVFLVLGLIVGLTRSVYDRYKKDKQESGHSKGSILGGSVANVLVIPFVVFVLNALPMQDASAEVPDPSTLQELREYLLQAPKCMPNCADYQKAQISIQSGLLTVRLMIQTVEAVAVPLPHHEKGWGLDTILVDGHSATALKKDEQGHLWIYLEKGTHEILMSGKVDGSLQFEMAFSLVPKIVSVEIDKSEGWSVNGLNEGRLIGQSLQFNRTAAVTDSRLKDNSQSLSPREMPVFVSLTRTIRLGLDWEVMNEINRISPQSGAIHVSIPLLKDEKVLSSNIKVINNQAQIQLSEGQARTVWYTKLPITPLLQLSANHSANVKEVWQLQASPIWHVQFKGIPLIHQQSNVGQWLPVWHPWPKEQLEIEVFKPEALAGNTLTIDSSRYTIIPGKRKSEYELEVMLRSSQGGQHYFDLPEGISIQDVLINDVSQAINLEKNRVNFPVRPGEQNVKLRWQSGDALKSYLISPSLLLNSQSSNHITQLDISKDRWILFLGGPEIGPVVRYWAVLFLTVIIAVALGRSGLTPLATWQWLLLGLGVTLSTPLSALAVIAWFVVLQLRSKYSHNMDTIVFQLSQISIVILTGIFVISLLLCITNGLLGNPQMQLSAPQTGLVYSNFIMDAKYQLQWYQDQVHNSVPNVWVLSIPLFVYRLLMLVWALWLAFSLLKWFQWAWLCFSKDGLWKNNEQK</sequence>
<organism evidence="2">
    <name type="scientific">Candidatus Berkiella cookevillensis</name>
    <dbReference type="NCBI Taxonomy" id="437022"/>
    <lineage>
        <taxon>Bacteria</taxon>
        <taxon>Pseudomonadati</taxon>
        <taxon>Pseudomonadota</taxon>
        <taxon>Gammaproteobacteria</taxon>
        <taxon>Candidatus Berkiellales</taxon>
        <taxon>Candidatus Berkiellaceae</taxon>
        <taxon>Candidatus Berkiella</taxon>
    </lineage>
</organism>
<feature type="transmembrane region" description="Helical" evidence="1">
    <location>
        <begin position="1335"/>
        <end position="1356"/>
    </location>
</feature>
<accession>A0A0Q9YL18</accession>
<dbReference type="STRING" id="437022.CC99x_02111"/>
<reference evidence="3" key="2">
    <citation type="journal article" date="2016" name="Genome Announc.">
        <title>Draft Genome Sequences of Two Novel Amoeba-Resistant Intranuclear Bacteria, 'Candidatus Berkiella cookevillensis' and 'Candidatus Berkiella aquae'.</title>
        <authorList>
            <person name="Mehari Y.T."/>
            <person name="Arivett B.A."/>
            <person name="Farone A.L."/>
            <person name="Gunderson J.H."/>
            <person name="Farone M.B."/>
        </authorList>
    </citation>
    <scope>NUCLEOTIDE SEQUENCE</scope>
    <source>
        <strain evidence="3">CC99</strain>
    </source>
</reference>
<protein>
    <submittedName>
        <fullName evidence="2">Uncharacterized protein</fullName>
    </submittedName>
</protein>
<feature type="transmembrane region" description="Helical" evidence="1">
    <location>
        <begin position="477"/>
        <end position="505"/>
    </location>
</feature>
<dbReference type="EMBL" id="LKHV02000001">
    <property type="protein sequence ID" value="MCS5708065.1"/>
    <property type="molecule type" value="Genomic_DNA"/>
</dbReference>
<dbReference type="RefSeq" id="WP_057625213.1">
    <property type="nucleotide sequence ID" value="NZ_LKHV02000001.1"/>
</dbReference>
<evidence type="ECO:0000313" key="2">
    <source>
        <dbReference type="EMBL" id="KRG17652.1"/>
    </source>
</evidence>
<name>A0A0Q9YL18_9GAMM</name>
<reference evidence="3" key="3">
    <citation type="submission" date="2021-06" db="EMBL/GenBank/DDBJ databases">
        <title>Genomic Description and Analysis of Intracellular Bacteria, Candidatus Berkiella cookevillensis and Candidatus Berkiella aquae.</title>
        <authorList>
            <person name="Kidane D.T."/>
            <person name="Mehari Y.T."/>
            <person name="Rice F.C."/>
            <person name="Arivett B.A."/>
            <person name="Farone A.L."/>
            <person name="Berk S.G."/>
            <person name="Farone M.B."/>
        </authorList>
    </citation>
    <scope>NUCLEOTIDE SEQUENCE</scope>
    <source>
        <strain evidence="3">CC99</strain>
    </source>
</reference>
<evidence type="ECO:0000256" key="1">
    <source>
        <dbReference type="SAM" id="Phobius"/>
    </source>
</evidence>
<keyword evidence="1" id="KW-1133">Transmembrane helix</keyword>
<dbReference type="PATRIC" id="fig|1590042.3.peg.2158"/>
<keyword evidence="1" id="KW-0472">Membrane</keyword>
<dbReference type="OrthoDB" id="220327at2"/>
<evidence type="ECO:0000313" key="3">
    <source>
        <dbReference type="EMBL" id="MCS5708065.1"/>
    </source>
</evidence>
<proteinExistence type="predicted"/>
<dbReference type="EMBL" id="LKHV01000013">
    <property type="protein sequence ID" value="KRG17652.1"/>
    <property type="molecule type" value="Genomic_DNA"/>
</dbReference>
<feature type="transmembrane region" description="Helical" evidence="1">
    <location>
        <begin position="1189"/>
        <end position="1207"/>
    </location>
</feature>